<reference evidence="2" key="1">
    <citation type="journal article" date="2023" name="Comput. Struct. Biotechnol. J.">
        <title>Discovery of a novel marine Bacteroidetes with a rich repertoire of carbohydrate-active enzymes.</title>
        <authorList>
            <person name="Chen B."/>
            <person name="Liu G."/>
            <person name="Chen Q."/>
            <person name="Wang H."/>
            <person name="Liu L."/>
            <person name="Tang K."/>
        </authorList>
    </citation>
    <scope>NUCLEOTIDE SEQUENCE</scope>
    <source>
        <strain evidence="2">TK19036</strain>
    </source>
</reference>
<evidence type="ECO:0000313" key="2">
    <source>
        <dbReference type="EMBL" id="WKN39907.1"/>
    </source>
</evidence>
<feature type="coiled-coil region" evidence="1">
    <location>
        <begin position="41"/>
        <end position="99"/>
    </location>
</feature>
<gene>
    <name evidence="2" type="ORF">K4G66_14535</name>
</gene>
<keyword evidence="1" id="KW-0175">Coiled coil</keyword>
<dbReference type="InterPro" id="IPR024623">
    <property type="entry name" value="YtxH"/>
</dbReference>
<sequence length="99" mass="11141">MSRTVSSLLLLLSGLVTGVAVGFLYAPDTGNNTRDRMTYRLERYRFKLEELLGDLVRSKEQLPDSAAKTDGEKVINDAKEKARQLLDDVDNLLGQIRKE</sequence>
<proteinExistence type="predicted"/>
<dbReference type="EMBL" id="CP120682">
    <property type="protein sequence ID" value="WKN39907.1"/>
    <property type="molecule type" value="Genomic_DNA"/>
</dbReference>
<evidence type="ECO:0000256" key="1">
    <source>
        <dbReference type="SAM" id="Coils"/>
    </source>
</evidence>
<organism evidence="2">
    <name type="scientific">Roseihalotalea indica</name>
    <dbReference type="NCBI Taxonomy" id="2867963"/>
    <lineage>
        <taxon>Bacteria</taxon>
        <taxon>Pseudomonadati</taxon>
        <taxon>Bacteroidota</taxon>
        <taxon>Cytophagia</taxon>
        <taxon>Cytophagales</taxon>
        <taxon>Catalimonadaceae</taxon>
        <taxon>Roseihalotalea</taxon>
    </lineage>
</organism>
<dbReference type="AlphaFoldDB" id="A0AA49Q043"/>
<dbReference type="Pfam" id="PF12732">
    <property type="entry name" value="YtxH"/>
    <property type="match status" value="1"/>
</dbReference>
<name>A0AA49Q043_9BACT</name>
<protein>
    <submittedName>
        <fullName evidence="2">YtxH domain-containing protein</fullName>
    </submittedName>
</protein>
<accession>A0AA49Q043</accession>
<reference evidence="2" key="2">
    <citation type="journal article" date="2024" name="Antonie Van Leeuwenhoek">
        <title>Roseihalotalea indica gen. nov., sp. nov., a halophilic Bacteroidetes from mesopelagic Southwest Indian Ocean with higher carbohydrate metabolic potential.</title>
        <authorList>
            <person name="Chen B."/>
            <person name="Zhang M."/>
            <person name="Lin D."/>
            <person name="Ye J."/>
            <person name="Tang K."/>
        </authorList>
    </citation>
    <scope>NUCLEOTIDE SEQUENCE</scope>
    <source>
        <strain evidence="2">TK19036</strain>
    </source>
</reference>